<dbReference type="SUPFAM" id="SSF81606">
    <property type="entry name" value="PP2C-like"/>
    <property type="match status" value="1"/>
</dbReference>
<dbReference type="Pfam" id="PF00481">
    <property type="entry name" value="PP2C"/>
    <property type="match status" value="1"/>
</dbReference>
<dbReference type="Gene3D" id="3.60.40.10">
    <property type="entry name" value="PPM-type phosphatase domain"/>
    <property type="match status" value="1"/>
</dbReference>
<organism evidence="2 3">
    <name type="scientific">Calycina marina</name>
    <dbReference type="NCBI Taxonomy" id="1763456"/>
    <lineage>
        <taxon>Eukaryota</taxon>
        <taxon>Fungi</taxon>
        <taxon>Dikarya</taxon>
        <taxon>Ascomycota</taxon>
        <taxon>Pezizomycotina</taxon>
        <taxon>Leotiomycetes</taxon>
        <taxon>Helotiales</taxon>
        <taxon>Pezizellaceae</taxon>
        <taxon>Calycina</taxon>
    </lineage>
</organism>
<protein>
    <submittedName>
        <fullName evidence="2">Phosphatase 2C-like domain-containing protein</fullName>
    </submittedName>
</protein>
<keyword evidence="3" id="KW-1185">Reference proteome</keyword>
<dbReference type="EMBL" id="MU254142">
    <property type="protein sequence ID" value="KAG9241894.1"/>
    <property type="molecule type" value="Genomic_DNA"/>
</dbReference>
<comment type="caution">
    <text evidence="2">The sequence shown here is derived from an EMBL/GenBank/DDBJ whole genome shotgun (WGS) entry which is preliminary data.</text>
</comment>
<dbReference type="InterPro" id="IPR015655">
    <property type="entry name" value="PP2C"/>
</dbReference>
<evidence type="ECO:0000313" key="3">
    <source>
        <dbReference type="Proteomes" id="UP000887226"/>
    </source>
</evidence>
<feature type="domain" description="PPM-type phosphatase" evidence="1">
    <location>
        <begin position="4"/>
        <end position="354"/>
    </location>
</feature>
<dbReference type="GO" id="GO:0004722">
    <property type="term" value="F:protein serine/threonine phosphatase activity"/>
    <property type="evidence" value="ECO:0007669"/>
    <property type="project" value="InterPro"/>
</dbReference>
<sequence>MSLASGEGSVGGTLGKGVVRTDAVTLAANSPNEGSWGRGAFDGHNGSAVSHTLKESLIPYIARNISQLYTSFSDTKESPPPATVDVAIASTFHRLDADIMKAGLAAIASKKPFTEALSQLAPFFAGSCAIMTIFDPSNKTIWSACTGDLRAVLGRPSYSPSTSIGKLTYTAEALSTDQTGINPLELKRLAHEHPGEPNVVDPDTGRVLGIMITCAFGDGLWKWSLETIKKCRYANDAGAEGGFVAVASDGTWDHLSDEQVVGLVEMWLSAKREGMIGKGYVAKVERETARKEIWDGKVWNRESDWAVLDENCESHLMRNAWGGRDEERLLGIARAQPPFSRSIRDDVTVQVPFFDGVDV</sequence>
<evidence type="ECO:0000259" key="1">
    <source>
        <dbReference type="PROSITE" id="PS51746"/>
    </source>
</evidence>
<reference evidence="2" key="1">
    <citation type="journal article" date="2021" name="IMA Fungus">
        <title>Genomic characterization of three marine fungi, including Emericellopsis atlantica sp. nov. with signatures of a generalist lifestyle and marine biomass degradation.</title>
        <authorList>
            <person name="Hagestad O.C."/>
            <person name="Hou L."/>
            <person name="Andersen J.H."/>
            <person name="Hansen E.H."/>
            <person name="Altermark B."/>
            <person name="Li C."/>
            <person name="Kuhnert E."/>
            <person name="Cox R.J."/>
            <person name="Crous P.W."/>
            <person name="Spatafora J.W."/>
            <person name="Lail K."/>
            <person name="Amirebrahimi M."/>
            <person name="Lipzen A."/>
            <person name="Pangilinan J."/>
            <person name="Andreopoulos W."/>
            <person name="Hayes R.D."/>
            <person name="Ng V."/>
            <person name="Grigoriev I.V."/>
            <person name="Jackson S.A."/>
            <person name="Sutton T.D.S."/>
            <person name="Dobson A.D.W."/>
            <person name="Rama T."/>
        </authorList>
    </citation>
    <scope>NUCLEOTIDE SEQUENCE</scope>
    <source>
        <strain evidence="2">TRa3180A</strain>
    </source>
</reference>
<gene>
    <name evidence="2" type="ORF">BJ878DRAFT_557020</name>
</gene>
<proteinExistence type="predicted"/>
<dbReference type="PROSITE" id="PS51746">
    <property type="entry name" value="PPM_2"/>
    <property type="match status" value="1"/>
</dbReference>
<dbReference type="SMART" id="SM00332">
    <property type="entry name" value="PP2Cc"/>
    <property type="match status" value="1"/>
</dbReference>
<dbReference type="AlphaFoldDB" id="A0A9P7YXR4"/>
<dbReference type="CDD" id="cd00143">
    <property type="entry name" value="PP2Cc"/>
    <property type="match status" value="1"/>
</dbReference>
<evidence type="ECO:0000313" key="2">
    <source>
        <dbReference type="EMBL" id="KAG9241894.1"/>
    </source>
</evidence>
<dbReference type="Proteomes" id="UP000887226">
    <property type="component" value="Unassembled WGS sequence"/>
</dbReference>
<name>A0A9P7YXR4_9HELO</name>
<accession>A0A9P7YXR4</accession>
<dbReference type="OrthoDB" id="420076at2759"/>
<dbReference type="InterPro" id="IPR001932">
    <property type="entry name" value="PPM-type_phosphatase-like_dom"/>
</dbReference>
<dbReference type="InterPro" id="IPR036457">
    <property type="entry name" value="PPM-type-like_dom_sf"/>
</dbReference>
<dbReference type="PANTHER" id="PTHR47992">
    <property type="entry name" value="PROTEIN PHOSPHATASE"/>
    <property type="match status" value="1"/>
</dbReference>